<dbReference type="Proteomes" id="UP000288805">
    <property type="component" value="Unassembled WGS sequence"/>
</dbReference>
<dbReference type="Gene3D" id="3.40.395.10">
    <property type="entry name" value="Adenoviral Proteinase, Chain A"/>
    <property type="match status" value="1"/>
</dbReference>
<protein>
    <recommendedName>
        <fullName evidence="3">Ubiquitin-like protease family profile domain-containing protein</fullName>
    </recommendedName>
</protein>
<proteinExistence type="predicted"/>
<dbReference type="InterPro" id="IPR038765">
    <property type="entry name" value="Papain-like_cys_pep_sf"/>
</dbReference>
<name>A0A438DP15_VITVI</name>
<gene>
    <name evidence="1" type="ORF">CK203_088339</name>
</gene>
<sequence length="115" mass="13352">MVSKVGTIAPQIEKRARFIADHLIDSKLADLIFLPYNPRGFRIFVSQKKKGSKKELKWIVIEGPKQLDGVMCGYFVMRYMRDIIANRSLLTSQVYLPMYRVTFAIVAILRFQDHT</sequence>
<dbReference type="SUPFAM" id="SSF54001">
    <property type="entry name" value="Cysteine proteinases"/>
    <property type="match status" value="1"/>
</dbReference>
<evidence type="ECO:0008006" key="3">
    <source>
        <dbReference type="Google" id="ProtNLM"/>
    </source>
</evidence>
<comment type="caution">
    <text evidence="1">The sequence shown here is derived from an EMBL/GenBank/DDBJ whole genome shotgun (WGS) entry which is preliminary data.</text>
</comment>
<organism evidence="1 2">
    <name type="scientific">Vitis vinifera</name>
    <name type="common">Grape</name>
    <dbReference type="NCBI Taxonomy" id="29760"/>
    <lineage>
        <taxon>Eukaryota</taxon>
        <taxon>Viridiplantae</taxon>
        <taxon>Streptophyta</taxon>
        <taxon>Embryophyta</taxon>
        <taxon>Tracheophyta</taxon>
        <taxon>Spermatophyta</taxon>
        <taxon>Magnoliopsida</taxon>
        <taxon>eudicotyledons</taxon>
        <taxon>Gunneridae</taxon>
        <taxon>Pentapetalae</taxon>
        <taxon>rosids</taxon>
        <taxon>Vitales</taxon>
        <taxon>Vitaceae</taxon>
        <taxon>Viteae</taxon>
        <taxon>Vitis</taxon>
    </lineage>
</organism>
<dbReference type="AlphaFoldDB" id="A0A438DP15"/>
<dbReference type="EMBL" id="QGNW01001544">
    <property type="protein sequence ID" value="RVW37201.1"/>
    <property type="molecule type" value="Genomic_DNA"/>
</dbReference>
<evidence type="ECO:0000313" key="2">
    <source>
        <dbReference type="Proteomes" id="UP000288805"/>
    </source>
</evidence>
<evidence type="ECO:0000313" key="1">
    <source>
        <dbReference type="EMBL" id="RVW37201.1"/>
    </source>
</evidence>
<accession>A0A438DP15</accession>
<reference evidence="1 2" key="1">
    <citation type="journal article" date="2018" name="PLoS Genet.">
        <title>Population sequencing reveals clonal diversity and ancestral inbreeding in the grapevine cultivar Chardonnay.</title>
        <authorList>
            <person name="Roach M.J."/>
            <person name="Johnson D.L."/>
            <person name="Bohlmann J."/>
            <person name="van Vuuren H.J."/>
            <person name="Jones S.J."/>
            <person name="Pretorius I.S."/>
            <person name="Schmidt S.A."/>
            <person name="Borneman A.R."/>
        </authorList>
    </citation>
    <scope>NUCLEOTIDE SEQUENCE [LARGE SCALE GENOMIC DNA]</scope>
    <source>
        <strain evidence="2">cv. Chardonnay</strain>
        <tissue evidence="1">Leaf</tissue>
    </source>
</reference>